<evidence type="ECO:0000313" key="3">
    <source>
        <dbReference type="EMBL" id="OYD47967.1"/>
    </source>
</evidence>
<feature type="chain" id="PRO_5012127407" description="ABC transporter substrate-binding protein" evidence="2">
    <location>
        <begin position="37"/>
        <end position="336"/>
    </location>
</feature>
<dbReference type="EMBL" id="NOIG01000014">
    <property type="protein sequence ID" value="OYD47967.1"/>
    <property type="molecule type" value="Genomic_DNA"/>
</dbReference>
<dbReference type="Proteomes" id="UP000215441">
    <property type="component" value="Unassembled WGS sequence"/>
</dbReference>
<dbReference type="InterPro" id="IPR042100">
    <property type="entry name" value="Bug_dom1"/>
</dbReference>
<dbReference type="PANTHER" id="PTHR42928">
    <property type="entry name" value="TRICARBOXYLATE-BINDING PROTEIN"/>
    <property type="match status" value="1"/>
</dbReference>
<gene>
    <name evidence="3" type="ORF">CBY09_22330</name>
</gene>
<evidence type="ECO:0000256" key="2">
    <source>
        <dbReference type="SAM" id="SignalP"/>
    </source>
</evidence>
<evidence type="ECO:0000256" key="1">
    <source>
        <dbReference type="ARBA" id="ARBA00006987"/>
    </source>
</evidence>
<dbReference type="PIRSF" id="PIRSF017082">
    <property type="entry name" value="YflP"/>
    <property type="match status" value="1"/>
</dbReference>
<dbReference type="Pfam" id="PF03401">
    <property type="entry name" value="TctC"/>
    <property type="match status" value="1"/>
</dbReference>
<sequence>MTRRQDMTKQPIPHLRRRALIAAGLLPLLAGAPALATEAWPARPIKWVVPYLAGTGPDTTARIVAEAVSKELGQPVVIENKGGAGGNLGARQAAKAAPDGYTWVYAGSPMAASMRMYKQPGYDALKDFRHVIGLTSSDTVVIVNAQSDIRTLADLLARMRAQPGKLDYASGGVGTPSHLGVEMVLSVSQAQATHVPYKGASEIVNAVLGQQVTFGAPITAVAYSNIVAGKLRPLAVTGPARNPKLPTVPTLAEAGLPGVELTSWGGVSVPTGTPDAIVSRVRSAFEAALRQPAVVAALEEQGGMVHPQDSETFTRAFGREISFTEAMMKRIKLEPM</sequence>
<proteinExistence type="inferred from homology"/>
<dbReference type="PANTHER" id="PTHR42928:SF5">
    <property type="entry name" value="BLR1237 PROTEIN"/>
    <property type="match status" value="1"/>
</dbReference>
<comment type="caution">
    <text evidence="3">The sequence shown here is derived from an EMBL/GenBank/DDBJ whole genome shotgun (WGS) entry which is preliminary data.</text>
</comment>
<dbReference type="SUPFAM" id="SSF53850">
    <property type="entry name" value="Periplasmic binding protein-like II"/>
    <property type="match status" value="1"/>
</dbReference>
<accession>A0A235EHD1</accession>
<organism evidence="3 4">
    <name type="scientific">Acidovorax kalamii</name>
    <dbReference type="NCBI Taxonomy" id="2004485"/>
    <lineage>
        <taxon>Bacteria</taxon>
        <taxon>Pseudomonadati</taxon>
        <taxon>Pseudomonadota</taxon>
        <taxon>Betaproteobacteria</taxon>
        <taxon>Burkholderiales</taxon>
        <taxon>Comamonadaceae</taxon>
        <taxon>Acidovorax</taxon>
    </lineage>
</organism>
<feature type="signal peptide" evidence="2">
    <location>
        <begin position="1"/>
        <end position="36"/>
    </location>
</feature>
<evidence type="ECO:0008006" key="5">
    <source>
        <dbReference type="Google" id="ProtNLM"/>
    </source>
</evidence>
<comment type="similarity">
    <text evidence="1">Belongs to the UPF0065 (bug) family.</text>
</comment>
<dbReference type="AlphaFoldDB" id="A0A235EHD1"/>
<keyword evidence="2" id="KW-0732">Signal</keyword>
<name>A0A235EHD1_9BURK</name>
<protein>
    <recommendedName>
        <fullName evidence="5">ABC transporter substrate-binding protein</fullName>
    </recommendedName>
</protein>
<dbReference type="CDD" id="cd07012">
    <property type="entry name" value="PBP2_Bug_TTT"/>
    <property type="match status" value="1"/>
</dbReference>
<dbReference type="Gene3D" id="3.40.190.10">
    <property type="entry name" value="Periplasmic binding protein-like II"/>
    <property type="match status" value="1"/>
</dbReference>
<reference evidence="3 4" key="1">
    <citation type="submission" date="2017-07" db="EMBL/GenBank/DDBJ databases">
        <title>Acidovorax KNDSW TSA 6 genome sequence and assembly.</title>
        <authorList>
            <person name="Mayilraj S."/>
        </authorList>
    </citation>
    <scope>NUCLEOTIDE SEQUENCE [LARGE SCALE GENOMIC DNA]</scope>
    <source>
        <strain evidence="3 4">KNDSW-TSA6</strain>
    </source>
</reference>
<keyword evidence="4" id="KW-1185">Reference proteome</keyword>
<dbReference type="InterPro" id="IPR005064">
    <property type="entry name" value="BUG"/>
</dbReference>
<evidence type="ECO:0000313" key="4">
    <source>
        <dbReference type="Proteomes" id="UP000215441"/>
    </source>
</evidence>
<dbReference type="Gene3D" id="3.40.190.150">
    <property type="entry name" value="Bordetella uptake gene, domain 1"/>
    <property type="match status" value="1"/>
</dbReference>
<dbReference type="OrthoDB" id="8808754at2"/>